<dbReference type="EMBL" id="BAAAOG010000001">
    <property type="protein sequence ID" value="GAA1942522.1"/>
    <property type="molecule type" value="Genomic_DNA"/>
</dbReference>
<proteinExistence type="predicted"/>
<organism evidence="4 5">
    <name type="scientific">Microbacterium deminutum</name>
    <dbReference type="NCBI Taxonomy" id="344164"/>
    <lineage>
        <taxon>Bacteria</taxon>
        <taxon>Bacillati</taxon>
        <taxon>Actinomycetota</taxon>
        <taxon>Actinomycetes</taxon>
        <taxon>Micrococcales</taxon>
        <taxon>Microbacteriaceae</taxon>
        <taxon>Microbacterium</taxon>
    </lineage>
</organism>
<dbReference type="Gene3D" id="1.10.357.10">
    <property type="entry name" value="Tetracycline Repressor, domain 2"/>
    <property type="match status" value="1"/>
</dbReference>
<keyword evidence="5" id="KW-1185">Reference proteome</keyword>
<reference evidence="4 5" key="1">
    <citation type="journal article" date="2019" name="Int. J. Syst. Evol. Microbiol.">
        <title>The Global Catalogue of Microorganisms (GCM) 10K type strain sequencing project: providing services to taxonomists for standard genome sequencing and annotation.</title>
        <authorList>
            <consortium name="The Broad Institute Genomics Platform"/>
            <consortium name="The Broad Institute Genome Sequencing Center for Infectious Disease"/>
            <person name="Wu L."/>
            <person name="Ma J."/>
        </authorList>
    </citation>
    <scope>NUCLEOTIDE SEQUENCE [LARGE SCALE GENOMIC DNA]</scope>
    <source>
        <strain evidence="4 5">JCM 14901</strain>
    </source>
</reference>
<name>A0ABN2Q3L1_9MICO</name>
<accession>A0ABN2Q3L1</accession>
<evidence type="ECO:0000313" key="5">
    <source>
        <dbReference type="Proteomes" id="UP001499933"/>
    </source>
</evidence>
<keyword evidence="2" id="KW-0804">Transcription</keyword>
<evidence type="ECO:0000256" key="1">
    <source>
        <dbReference type="ARBA" id="ARBA00023015"/>
    </source>
</evidence>
<evidence type="ECO:0000256" key="2">
    <source>
        <dbReference type="ARBA" id="ARBA00023163"/>
    </source>
</evidence>
<dbReference type="InterPro" id="IPR011075">
    <property type="entry name" value="TetR_C"/>
</dbReference>
<dbReference type="SUPFAM" id="SSF48498">
    <property type="entry name" value="Tetracyclin repressor-like, C-terminal domain"/>
    <property type="match status" value="1"/>
</dbReference>
<dbReference type="Pfam" id="PF16925">
    <property type="entry name" value="TetR_C_13"/>
    <property type="match status" value="1"/>
</dbReference>
<feature type="domain" description="Tetracyclin repressor-like C-terminal" evidence="3">
    <location>
        <begin position="8"/>
        <end position="87"/>
    </location>
</feature>
<gene>
    <name evidence="4" type="ORF">GCM10009776_00370</name>
</gene>
<evidence type="ECO:0000313" key="4">
    <source>
        <dbReference type="EMBL" id="GAA1942522.1"/>
    </source>
</evidence>
<dbReference type="Proteomes" id="UP001499933">
    <property type="component" value="Unassembled WGS sequence"/>
</dbReference>
<dbReference type="InterPro" id="IPR036271">
    <property type="entry name" value="Tet_transcr_reg_TetR-rel_C_sf"/>
</dbReference>
<comment type="caution">
    <text evidence="4">The sequence shown here is derived from an EMBL/GenBank/DDBJ whole genome shotgun (WGS) entry which is preliminary data.</text>
</comment>
<evidence type="ECO:0000259" key="3">
    <source>
        <dbReference type="Pfam" id="PF16925"/>
    </source>
</evidence>
<protein>
    <recommendedName>
        <fullName evidence="3">Tetracyclin repressor-like C-terminal domain-containing protein</fullName>
    </recommendedName>
</protein>
<keyword evidence="1" id="KW-0805">Transcription regulation</keyword>
<sequence>MLARGRMCLCGMLASDFETLPAAVQQRVSEFFGRSYVWLEGVIDQGVADGRIPAPVSPRATAEALVAGLERAMLVSRPSHGSERFEAIADALLESMGVNSRG</sequence>